<reference evidence="4" key="1">
    <citation type="journal article" date="2014" name="Front. Microbiol.">
        <title>High frequency of phylogenetically diverse reductive dehalogenase-homologous genes in deep subseafloor sedimentary metagenomes.</title>
        <authorList>
            <person name="Kawai M."/>
            <person name="Futagami T."/>
            <person name="Toyoda A."/>
            <person name="Takaki Y."/>
            <person name="Nishi S."/>
            <person name="Hori S."/>
            <person name="Arai W."/>
            <person name="Tsubouchi T."/>
            <person name="Morono Y."/>
            <person name="Uchiyama I."/>
            <person name="Ito T."/>
            <person name="Fujiyama A."/>
            <person name="Inagaki F."/>
            <person name="Takami H."/>
        </authorList>
    </citation>
    <scope>NUCLEOTIDE SEQUENCE</scope>
    <source>
        <strain evidence="4">Expedition CK06-06</strain>
    </source>
</reference>
<dbReference type="EMBL" id="BARS01009824">
    <property type="protein sequence ID" value="GAF80095.1"/>
    <property type="molecule type" value="Genomic_DNA"/>
</dbReference>
<evidence type="ECO:0000256" key="2">
    <source>
        <dbReference type="ARBA" id="ARBA00022898"/>
    </source>
</evidence>
<dbReference type="InterPro" id="IPR015421">
    <property type="entry name" value="PyrdxlP-dep_Trfase_major"/>
</dbReference>
<dbReference type="InterPro" id="IPR004838">
    <property type="entry name" value="NHTrfase_class1_PyrdxlP-BS"/>
</dbReference>
<feature type="domain" description="Aminotransferase class I/classII large" evidence="3">
    <location>
        <begin position="19"/>
        <end position="248"/>
    </location>
</feature>
<dbReference type="Pfam" id="PF00155">
    <property type="entry name" value="Aminotran_1_2"/>
    <property type="match status" value="1"/>
</dbReference>
<dbReference type="AlphaFoldDB" id="X0TVF2"/>
<evidence type="ECO:0000313" key="4">
    <source>
        <dbReference type="EMBL" id="GAF80095.1"/>
    </source>
</evidence>
<protein>
    <recommendedName>
        <fullName evidence="3">Aminotransferase class I/classII large domain-containing protein</fullName>
    </recommendedName>
</protein>
<feature type="non-terminal residue" evidence="4">
    <location>
        <position position="1"/>
    </location>
</feature>
<gene>
    <name evidence="4" type="ORF">S01H1_18382</name>
</gene>
<dbReference type="InterPro" id="IPR015422">
    <property type="entry name" value="PyrdxlP-dep_Trfase_small"/>
</dbReference>
<dbReference type="InterPro" id="IPR015424">
    <property type="entry name" value="PyrdxlP-dep_Trfase"/>
</dbReference>
<comment type="caution">
    <text evidence="4">The sequence shown here is derived from an EMBL/GenBank/DDBJ whole genome shotgun (WGS) entry which is preliminary data.</text>
</comment>
<dbReference type="PROSITE" id="PS00105">
    <property type="entry name" value="AA_TRANSFER_CLASS_1"/>
    <property type="match status" value="1"/>
</dbReference>
<dbReference type="PANTHER" id="PTHR42885">
    <property type="entry name" value="HISTIDINOL-PHOSPHATE AMINOTRANSFERASE-RELATED"/>
    <property type="match status" value="1"/>
</dbReference>
<dbReference type="InterPro" id="IPR004839">
    <property type="entry name" value="Aminotransferase_I/II_large"/>
</dbReference>
<accession>X0TVF2</accession>
<organism evidence="4">
    <name type="scientific">marine sediment metagenome</name>
    <dbReference type="NCBI Taxonomy" id="412755"/>
    <lineage>
        <taxon>unclassified sequences</taxon>
        <taxon>metagenomes</taxon>
        <taxon>ecological metagenomes</taxon>
    </lineage>
</organism>
<dbReference type="Gene3D" id="3.40.640.10">
    <property type="entry name" value="Type I PLP-dependent aspartate aminotransferase-like (Major domain)"/>
    <property type="match status" value="1"/>
</dbReference>
<dbReference type="SUPFAM" id="SSF53383">
    <property type="entry name" value="PLP-dependent transferases"/>
    <property type="match status" value="1"/>
</dbReference>
<dbReference type="GO" id="GO:0003824">
    <property type="term" value="F:catalytic activity"/>
    <property type="evidence" value="ECO:0007669"/>
    <property type="project" value="InterPro"/>
</dbReference>
<evidence type="ECO:0000259" key="3">
    <source>
        <dbReference type="Pfam" id="PF00155"/>
    </source>
</evidence>
<sequence>INAAPEGAVIESALLPPFFQLDVDSFVKEATDSGADIAVVVSPNNPTSLAVPKVDLLSLVEQLAGKDILLIIDESFIDFTKDPPVATMVPEIERYRNLVIVKSLSKCCGIGGLRLGYLLTANPQFAAAVREGISIWNINSFAEMFLRLAPRYWHQFVSSCRRVRTTCDELYRRLDTIPGLVVYRPDANFVLCRLPDDAMSGPEFSRRLFTDYNILIKNCAGKTMPQSDRYVRIASRTEVENELLVKAITDILNREAPAVPSKCKNRVST</sequence>
<name>X0TVF2_9ZZZZ</name>
<dbReference type="PANTHER" id="PTHR42885:SF1">
    <property type="entry name" value="THREONINE-PHOSPHATE DECARBOXYLASE"/>
    <property type="match status" value="1"/>
</dbReference>
<keyword evidence="2" id="KW-0663">Pyridoxal phosphate</keyword>
<dbReference type="CDD" id="cd00609">
    <property type="entry name" value="AAT_like"/>
    <property type="match status" value="1"/>
</dbReference>
<evidence type="ECO:0000256" key="1">
    <source>
        <dbReference type="ARBA" id="ARBA00001933"/>
    </source>
</evidence>
<dbReference type="Gene3D" id="3.90.1150.10">
    <property type="entry name" value="Aspartate Aminotransferase, domain 1"/>
    <property type="match status" value="1"/>
</dbReference>
<proteinExistence type="predicted"/>
<dbReference type="GO" id="GO:0030170">
    <property type="term" value="F:pyridoxal phosphate binding"/>
    <property type="evidence" value="ECO:0007669"/>
    <property type="project" value="InterPro"/>
</dbReference>
<comment type="cofactor">
    <cofactor evidence="1">
        <name>pyridoxal 5'-phosphate</name>
        <dbReference type="ChEBI" id="CHEBI:597326"/>
    </cofactor>
</comment>